<accession>A0A532V418</accession>
<evidence type="ECO:0008006" key="4">
    <source>
        <dbReference type="Google" id="ProtNLM"/>
    </source>
</evidence>
<protein>
    <recommendedName>
        <fullName evidence="4">Leucine Rich repeats (2 copies)</fullName>
    </recommendedName>
</protein>
<evidence type="ECO:0000256" key="1">
    <source>
        <dbReference type="SAM" id="SignalP"/>
    </source>
</evidence>
<sequence>MKSVLKLVLIKSALTLVAALGVLACKKEVAASAVQDAPEPRTLVLIRRDPHMDEYYVQTVDVTWWEEGRDAIIIHGAHTIIPYPWQGEDTIIYAYDGDYLWVRTKPQDTTFFFVFGYRPNDYERYDVWEKGKAKDTLSIEFYEPPYNYWAQGRVIGLSTHRYYRMEIENPEDIVCVGEGFYMVPDSLEQYPNLVAVGFSNDYGCIFDFSSYVYLINYRRNLRKIPENLDLYVDYSHPTPGLCNCKSRVLSRRKNLAGLVCYIPPWANNVLRHIGRMRNLRQLDIRYYSANDRKLRHLARLKNLHTLTLDRIKITDRGLSHLGKIPSLRSLTLDNYQRHGFDDFLYWCDVFGSYNEFDLWTELHIFFDDIIEFLEIFPYAYGSMFIKPTTAEGWQNFAELSVLEELKLYGVIITDEDLRGIGQITSLRRLDQIGGNITDVGIKYLENLTKLCDLNLTSTEITDASLPLLMKLTSLKKLNISYTLMTADGAARLQEALPDCDVVWAGRR</sequence>
<dbReference type="GO" id="GO:0019005">
    <property type="term" value="C:SCF ubiquitin ligase complex"/>
    <property type="evidence" value="ECO:0007669"/>
    <property type="project" value="TreeGrafter"/>
</dbReference>
<name>A0A532V418_UNCT6</name>
<proteinExistence type="predicted"/>
<evidence type="ECO:0000313" key="3">
    <source>
        <dbReference type="Proteomes" id="UP000317778"/>
    </source>
</evidence>
<dbReference type="SUPFAM" id="SSF52047">
    <property type="entry name" value="RNI-like"/>
    <property type="match status" value="1"/>
</dbReference>
<comment type="caution">
    <text evidence="2">The sequence shown here is derived from an EMBL/GenBank/DDBJ whole genome shotgun (WGS) entry which is preliminary data.</text>
</comment>
<gene>
    <name evidence="2" type="ORF">CEE36_07765</name>
</gene>
<dbReference type="GO" id="GO:0031146">
    <property type="term" value="P:SCF-dependent proteasomal ubiquitin-dependent protein catabolic process"/>
    <property type="evidence" value="ECO:0007669"/>
    <property type="project" value="TreeGrafter"/>
</dbReference>
<evidence type="ECO:0000313" key="2">
    <source>
        <dbReference type="EMBL" id="TKJ41943.1"/>
    </source>
</evidence>
<feature type="chain" id="PRO_5022164027" description="Leucine Rich repeats (2 copies)" evidence="1">
    <location>
        <begin position="25"/>
        <end position="507"/>
    </location>
</feature>
<reference evidence="2 3" key="1">
    <citation type="submission" date="2017-06" db="EMBL/GenBank/DDBJ databases">
        <title>Novel microbial phyla capable of carbon fixation and sulfur reduction in deep-sea sediments.</title>
        <authorList>
            <person name="Huang J."/>
            <person name="Baker B."/>
            <person name="Wang Y."/>
        </authorList>
    </citation>
    <scope>NUCLEOTIDE SEQUENCE [LARGE SCALE GENOMIC DNA]</scope>
    <source>
        <strain evidence="2">B3_TA06</strain>
    </source>
</reference>
<organism evidence="2 3">
    <name type="scientific">candidate division TA06 bacterium B3_TA06</name>
    <dbReference type="NCBI Taxonomy" id="2012487"/>
    <lineage>
        <taxon>Bacteria</taxon>
        <taxon>Bacteria division TA06</taxon>
    </lineage>
</organism>
<dbReference type="InterPro" id="IPR032675">
    <property type="entry name" value="LRR_dom_sf"/>
</dbReference>
<dbReference type="PANTHER" id="PTHR13318">
    <property type="entry name" value="PARTNER OF PAIRED, ISOFORM B-RELATED"/>
    <property type="match status" value="1"/>
</dbReference>
<dbReference type="EMBL" id="NJBO01000012">
    <property type="protein sequence ID" value="TKJ41943.1"/>
    <property type="molecule type" value="Genomic_DNA"/>
</dbReference>
<dbReference type="Proteomes" id="UP000317778">
    <property type="component" value="Unassembled WGS sequence"/>
</dbReference>
<dbReference type="Gene3D" id="3.80.10.10">
    <property type="entry name" value="Ribonuclease Inhibitor"/>
    <property type="match status" value="2"/>
</dbReference>
<dbReference type="PROSITE" id="PS51257">
    <property type="entry name" value="PROKAR_LIPOPROTEIN"/>
    <property type="match status" value="1"/>
</dbReference>
<dbReference type="PANTHER" id="PTHR13318:SF190">
    <property type="entry name" value="PARTNER OF PAIRED, ISOFORM B"/>
    <property type="match status" value="1"/>
</dbReference>
<feature type="signal peptide" evidence="1">
    <location>
        <begin position="1"/>
        <end position="24"/>
    </location>
</feature>
<keyword evidence="1" id="KW-0732">Signal</keyword>
<dbReference type="AlphaFoldDB" id="A0A532V418"/>